<dbReference type="Gene3D" id="3.40.50.300">
    <property type="entry name" value="P-loop containing nucleotide triphosphate hydrolases"/>
    <property type="match status" value="1"/>
</dbReference>
<feature type="domain" description="NB-ARC" evidence="3">
    <location>
        <begin position="304"/>
        <end position="451"/>
    </location>
</feature>
<dbReference type="InterPro" id="IPR027417">
    <property type="entry name" value="P-loop_NTPase"/>
</dbReference>
<dbReference type="PANTHER" id="PTHR46082">
    <property type="entry name" value="ATP/GTP-BINDING PROTEIN-RELATED"/>
    <property type="match status" value="1"/>
</dbReference>
<name>A0A1L9S5T2_9EURO</name>
<dbReference type="InterPro" id="IPR035994">
    <property type="entry name" value="Nucleoside_phosphorylase_sf"/>
</dbReference>
<evidence type="ECO:0000313" key="5">
    <source>
        <dbReference type="EMBL" id="OJJ42522.1"/>
    </source>
</evidence>
<dbReference type="GO" id="GO:0009116">
    <property type="term" value="P:nucleoside metabolic process"/>
    <property type="evidence" value="ECO:0007669"/>
    <property type="project" value="InterPro"/>
</dbReference>
<dbReference type="SUPFAM" id="SSF53167">
    <property type="entry name" value="Purine and uridine phosphorylases"/>
    <property type="match status" value="1"/>
</dbReference>
<organism evidence="5 6">
    <name type="scientific">Penicilliopsis zonata CBS 506.65</name>
    <dbReference type="NCBI Taxonomy" id="1073090"/>
    <lineage>
        <taxon>Eukaryota</taxon>
        <taxon>Fungi</taxon>
        <taxon>Dikarya</taxon>
        <taxon>Ascomycota</taxon>
        <taxon>Pezizomycotina</taxon>
        <taxon>Eurotiomycetes</taxon>
        <taxon>Eurotiomycetidae</taxon>
        <taxon>Eurotiales</taxon>
        <taxon>Aspergillaceae</taxon>
        <taxon>Penicilliopsis</taxon>
    </lineage>
</organism>
<dbReference type="Gene3D" id="3.40.50.1580">
    <property type="entry name" value="Nucleoside phosphorylase domain"/>
    <property type="match status" value="1"/>
</dbReference>
<keyword evidence="2" id="KW-0732">Signal</keyword>
<dbReference type="EMBL" id="KV878358">
    <property type="protein sequence ID" value="OJJ42522.1"/>
    <property type="molecule type" value="Genomic_DNA"/>
</dbReference>
<evidence type="ECO:0000256" key="1">
    <source>
        <dbReference type="SAM" id="MobiDB-lite"/>
    </source>
</evidence>
<dbReference type="GeneID" id="34608930"/>
<dbReference type="Proteomes" id="UP000184188">
    <property type="component" value="Unassembled WGS sequence"/>
</dbReference>
<feature type="chain" id="PRO_5013064094" description="AAA+ ATPase domain-containing protein" evidence="2">
    <location>
        <begin position="24"/>
        <end position="929"/>
    </location>
</feature>
<evidence type="ECO:0000259" key="3">
    <source>
        <dbReference type="Pfam" id="PF00931"/>
    </source>
</evidence>
<dbReference type="Pfam" id="PF13424">
    <property type="entry name" value="TPR_12"/>
    <property type="match status" value="2"/>
</dbReference>
<evidence type="ECO:0008006" key="7">
    <source>
        <dbReference type="Google" id="ProtNLM"/>
    </source>
</evidence>
<dbReference type="InterPro" id="IPR002182">
    <property type="entry name" value="NB-ARC"/>
</dbReference>
<reference evidence="6" key="1">
    <citation type="journal article" date="2017" name="Genome Biol.">
        <title>Comparative genomics reveals high biological diversity and specific adaptations in the industrially and medically important fungal genus Aspergillus.</title>
        <authorList>
            <person name="de Vries R.P."/>
            <person name="Riley R."/>
            <person name="Wiebenga A."/>
            <person name="Aguilar-Osorio G."/>
            <person name="Amillis S."/>
            <person name="Uchima C.A."/>
            <person name="Anderluh G."/>
            <person name="Asadollahi M."/>
            <person name="Askin M."/>
            <person name="Barry K."/>
            <person name="Battaglia E."/>
            <person name="Bayram O."/>
            <person name="Benocci T."/>
            <person name="Braus-Stromeyer S.A."/>
            <person name="Caldana C."/>
            <person name="Canovas D."/>
            <person name="Cerqueira G.C."/>
            <person name="Chen F."/>
            <person name="Chen W."/>
            <person name="Choi C."/>
            <person name="Clum A."/>
            <person name="Dos Santos R.A."/>
            <person name="Damasio A.R."/>
            <person name="Diallinas G."/>
            <person name="Emri T."/>
            <person name="Fekete E."/>
            <person name="Flipphi M."/>
            <person name="Freyberg S."/>
            <person name="Gallo A."/>
            <person name="Gournas C."/>
            <person name="Habgood R."/>
            <person name="Hainaut M."/>
            <person name="Harispe M.L."/>
            <person name="Henrissat B."/>
            <person name="Hilden K.S."/>
            <person name="Hope R."/>
            <person name="Hossain A."/>
            <person name="Karabika E."/>
            <person name="Karaffa L."/>
            <person name="Karanyi Z."/>
            <person name="Krasevec N."/>
            <person name="Kuo A."/>
            <person name="Kusch H."/>
            <person name="LaButti K."/>
            <person name="Lagendijk E.L."/>
            <person name="Lapidus A."/>
            <person name="Levasseur A."/>
            <person name="Lindquist E."/>
            <person name="Lipzen A."/>
            <person name="Logrieco A.F."/>
            <person name="MacCabe A."/>
            <person name="Maekelae M.R."/>
            <person name="Malavazi I."/>
            <person name="Melin P."/>
            <person name="Meyer V."/>
            <person name="Mielnichuk N."/>
            <person name="Miskei M."/>
            <person name="Molnar A.P."/>
            <person name="Mule G."/>
            <person name="Ngan C.Y."/>
            <person name="Orejas M."/>
            <person name="Orosz E."/>
            <person name="Ouedraogo J.P."/>
            <person name="Overkamp K.M."/>
            <person name="Park H.-S."/>
            <person name="Perrone G."/>
            <person name="Piumi F."/>
            <person name="Punt P.J."/>
            <person name="Ram A.F."/>
            <person name="Ramon A."/>
            <person name="Rauscher S."/>
            <person name="Record E."/>
            <person name="Riano-Pachon D.M."/>
            <person name="Robert V."/>
            <person name="Roehrig J."/>
            <person name="Ruller R."/>
            <person name="Salamov A."/>
            <person name="Salih N.S."/>
            <person name="Samson R.A."/>
            <person name="Sandor E."/>
            <person name="Sanguinetti M."/>
            <person name="Schuetze T."/>
            <person name="Sepcic K."/>
            <person name="Shelest E."/>
            <person name="Sherlock G."/>
            <person name="Sophianopoulou V."/>
            <person name="Squina F.M."/>
            <person name="Sun H."/>
            <person name="Susca A."/>
            <person name="Todd R.B."/>
            <person name="Tsang A."/>
            <person name="Unkles S.E."/>
            <person name="van de Wiele N."/>
            <person name="van Rossen-Uffink D."/>
            <person name="Oliveira J.V."/>
            <person name="Vesth T.C."/>
            <person name="Visser J."/>
            <person name="Yu J.-H."/>
            <person name="Zhou M."/>
            <person name="Andersen M.R."/>
            <person name="Archer D.B."/>
            <person name="Baker S.E."/>
            <person name="Benoit I."/>
            <person name="Brakhage A.A."/>
            <person name="Braus G.H."/>
            <person name="Fischer R."/>
            <person name="Frisvad J.C."/>
            <person name="Goldman G.H."/>
            <person name="Houbraken J."/>
            <person name="Oakley B."/>
            <person name="Pocsi I."/>
            <person name="Scazzocchio C."/>
            <person name="Seiboth B."/>
            <person name="vanKuyk P.A."/>
            <person name="Wortman J."/>
            <person name="Dyer P.S."/>
            <person name="Grigoriev I.V."/>
        </authorList>
    </citation>
    <scope>NUCLEOTIDE SEQUENCE [LARGE SCALE GENOMIC DNA]</scope>
    <source>
        <strain evidence="6">CBS 506.65</strain>
    </source>
</reference>
<dbReference type="SUPFAM" id="SSF48452">
    <property type="entry name" value="TPR-like"/>
    <property type="match status" value="1"/>
</dbReference>
<dbReference type="OrthoDB" id="1577640at2759"/>
<feature type="region of interest" description="Disordered" evidence="1">
    <location>
        <begin position="906"/>
        <end position="929"/>
    </location>
</feature>
<proteinExistence type="predicted"/>
<keyword evidence="6" id="KW-1185">Reference proteome</keyword>
<dbReference type="AlphaFoldDB" id="A0A1L9S5T2"/>
<evidence type="ECO:0000313" key="6">
    <source>
        <dbReference type="Proteomes" id="UP000184188"/>
    </source>
</evidence>
<dbReference type="CDD" id="cd09008">
    <property type="entry name" value="MTAN"/>
    <property type="match status" value="1"/>
</dbReference>
<dbReference type="RefSeq" id="XP_022577032.1">
    <property type="nucleotide sequence ID" value="XM_022722465.1"/>
</dbReference>
<dbReference type="GO" id="GO:0003824">
    <property type="term" value="F:catalytic activity"/>
    <property type="evidence" value="ECO:0007669"/>
    <property type="project" value="InterPro"/>
</dbReference>
<feature type="domain" description="Nucleoside phosphorylase" evidence="4">
    <location>
        <begin position="10"/>
        <end position="254"/>
    </location>
</feature>
<dbReference type="InterPro" id="IPR000845">
    <property type="entry name" value="Nucleoside_phosphorylase_d"/>
</dbReference>
<dbReference type="GO" id="GO:0043531">
    <property type="term" value="F:ADP binding"/>
    <property type="evidence" value="ECO:0007669"/>
    <property type="project" value="InterPro"/>
</dbReference>
<gene>
    <name evidence="5" type="ORF">ASPZODRAFT_1302736</name>
</gene>
<evidence type="ECO:0000259" key="4">
    <source>
        <dbReference type="Pfam" id="PF01048"/>
    </source>
</evidence>
<dbReference type="VEuPathDB" id="FungiDB:ASPZODRAFT_1302736"/>
<accession>A0A1L9S5T2</accession>
<protein>
    <recommendedName>
        <fullName evidence="7">AAA+ ATPase domain-containing protein</fullName>
    </recommendedName>
</protein>
<dbReference type="InterPro" id="IPR053137">
    <property type="entry name" value="NLR-like"/>
</dbReference>
<dbReference type="Pfam" id="PF01048">
    <property type="entry name" value="PNP_UDP_1"/>
    <property type="match status" value="1"/>
</dbReference>
<dbReference type="Gene3D" id="1.25.40.10">
    <property type="entry name" value="Tetratricopeptide repeat domain"/>
    <property type="match status" value="1"/>
</dbReference>
<feature type="signal peptide" evidence="2">
    <location>
        <begin position="1"/>
        <end position="23"/>
    </location>
</feature>
<evidence type="ECO:0000256" key="2">
    <source>
        <dbReference type="SAM" id="SignalP"/>
    </source>
</evidence>
<dbReference type="STRING" id="1073090.A0A1L9S5T2"/>
<dbReference type="SUPFAM" id="SSF52540">
    <property type="entry name" value="P-loop containing nucleoside triphosphate hydrolases"/>
    <property type="match status" value="1"/>
</dbReference>
<sequence>MRPQTRSEFTVAIFCALPLEADAVEALFDETYGRLNAVYGRSSGDANTYTTGRIGQHNVVLCHLPGMGKGTAASAASGLRASYSGIELALVVGICGGIPFLPTGDRVLLGDIIVSDSVIEYDFGRQYLDGFQRKTGVKDTLGRPNREVRGMLAALKTTKTQTEFRDHISRHLRTLQQASSQWQPPGNTDPVSVHIGTIASADTVMKSEEDRDRLARTEGVIAFEMEGSGVWDDFSCVIIKGVCDYADSHKDKEWQAYAAATGASGAKAFLEHWQPISRNAEKLPDALWMIPFLRNPRFVGRNDEIFQVEELISRTNGPRKIAITGLGGIGKTQIALELAYRVREHNPDCSVFWIPATSHESIEQAYLSIAQMLGLHNTNVADVKTRVKRHLSEEYHGNWLLIFDNADDSNMWFPDSNNTATPAWKDFLPQSEQGHVLFTSRNRALATRLVSSSVISIADEDETIAGEILDQLLIDKSLLDDRSATCTLLEQLAFLPLAIGQAAAYMNQNGIGPSQYLDLLQTQEPEVIDLLGMEFEDDWRYQEMESSVASTWLISLSQIQIRNQLAVDYLYLMACIDFRNIPQSLLPRAPSKRERIEALGLLHSYSLVSVDPGSDGPVSLHRLVRLATRNWMRRNGHFSDWIEKTADRFSQKFPTSHHENRMLWREYLPHAQSLFGESEFQQRKDQHASLLRRVACCLDEDGRLNEAEKLIYDVITIERRKGRPLTSIMDSINRLAWIYLHQGRPERAERLQVKALNSYGTVLGRENNDILRGMQILGTLYSERGEYTKAIKLLHHVVDGFERKFGPGNYRILGSIVTLASIYNAQKKTDEAERLSLQALNLARDSLGLEHPKTMISMYNLAERWHAVGRRNEALDLMADCARLREKYLGPDHPYTRMTASRLAEWRGEQDSLGGAESSDGQEMGMELV</sequence>
<dbReference type="Pfam" id="PF00931">
    <property type="entry name" value="NB-ARC"/>
    <property type="match status" value="1"/>
</dbReference>
<dbReference type="InterPro" id="IPR011990">
    <property type="entry name" value="TPR-like_helical_dom_sf"/>
</dbReference>
<dbReference type="PANTHER" id="PTHR46082:SF6">
    <property type="entry name" value="AAA+ ATPASE DOMAIN-CONTAINING PROTEIN-RELATED"/>
    <property type="match status" value="1"/>
</dbReference>